<name>A0A2N0Z8X5_9BACI</name>
<protein>
    <submittedName>
        <fullName evidence="1">Uncharacterized protein</fullName>
    </submittedName>
</protein>
<dbReference type="EMBL" id="PISD01000084">
    <property type="protein sequence ID" value="PKG25940.1"/>
    <property type="molecule type" value="Genomic_DNA"/>
</dbReference>
<dbReference type="AlphaFoldDB" id="A0A2N0Z8X5"/>
<proteinExistence type="predicted"/>
<accession>A0A2N0Z8X5</accession>
<evidence type="ECO:0000313" key="2">
    <source>
        <dbReference type="Proteomes" id="UP000233343"/>
    </source>
</evidence>
<dbReference type="Proteomes" id="UP000233343">
    <property type="component" value="Unassembled WGS sequence"/>
</dbReference>
<reference evidence="1 2" key="1">
    <citation type="journal article" date="2010" name="Int. J. Syst. Evol. Microbiol.">
        <title>Bacillus horneckiae sp. nov., isolated from a spacecraft-assembly clean room.</title>
        <authorList>
            <person name="Vaishampayan P."/>
            <person name="Probst A."/>
            <person name="Krishnamurthi S."/>
            <person name="Ghosh S."/>
            <person name="Osman S."/>
            <person name="McDowall A."/>
            <person name="Ruckmani A."/>
            <person name="Mayilraj S."/>
            <person name="Venkateswaran K."/>
        </authorList>
    </citation>
    <scope>NUCLEOTIDE SEQUENCE [LARGE SCALE GENOMIC DNA]</scope>
    <source>
        <strain evidence="2">1PO1SC</strain>
    </source>
</reference>
<comment type="caution">
    <text evidence="1">The sequence shown here is derived from an EMBL/GenBank/DDBJ whole genome shotgun (WGS) entry which is preliminary data.</text>
</comment>
<keyword evidence="2" id="KW-1185">Reference proteome</keyword>
<sequence>MPLTKSSKQWKVQIAEPDNEDKQSNISHNPDLYNFYSMDVTNINGNNVELVRVEAYRDHPGSTSEYELFTIDRESVKATEPIFHHSNFPLYTKATKLKVLVTWTLKNDKSIDKRKFRDQFTFELQ</sequence>
<organism evidence="1 2">
    <name type="scientific">Cytobacillus horneckiae</name>
    <dbReference type="NCBI Taxonomy" id="549687"/>
    <lineage>
        <taxon>Bacteria</taxon>
        <taxon>Bacillati</taxon>
        <taxon>Bacillota</taxon>
        <taxon>Bacilli</taxon>
        <taxon>Bacillales</taxon>
        <taxon>Bacillaceae</taxon>
        <taxon>Cytobacillus</taxon>
    </lineage>
</organism>
<evidence type="ECO:0000313" key="1">
    <source>
        <dbReference type="EMBL" id="PKG25940.1"/>
    </source>
</evidence>
<gene>
    <name evidence="1" type="ORF">CWS20_26555</name>
</gene>